<evidence type="ECO:0000256" key="1">
    <source>
        <dbReference type="SAM" id="MobiDB-lite"/>
    </source>
</evidence>
<reference evidence="2 3" key="1">
    <citation type="journal article" date="2019" name="Commun. Biol.">
        <title>The bagworm genome reveals a unique fibroin gene that provides high tensile strength.</title>
        <authorList>
            <person name="Kono N."/>
            <person name="Nakamura H."/>
            <person name="Ohtoshi R."/>
            <person name="Tomita M."/>
            <person name="Numata K."/>
            <person name="Arakawa K."/>
        </authorList>
    </citation>
    <scope>NUCLEOTIDE SEQUENCE [LARGE SCALE GENOMIC DNA]</scope>
</reference>
<name>A0A4C1TL84_EUMVA</name>
<proteinExistence type="predicted"/>
<dbReference type="Proteomes" id="UP000299102">
    <property type="component" value="Unassembled WGS sequence"/>
</dbReference>
<gene>
    <name evidence="2" type="ORF">EVAR_75440_1</name>
</gene>
<dbReference type="AlphaFoldDB" id="A0A4C1TL84"/>
<feature type="region of interest" description="Disordered" evidence="1">
    <location>
        <begin position="67"/>
        <end position="86"/>
    </location>
</feature>
<evidence type="ECO:0000313" key="3">
    <source>
        <dbReference type="Proteomes" id="UP000299102"/>
    </source>
</evidence>
<sequence>MSNDLDQVVNDLAGGRPTLRRPVDAPRFTDGASVQTSGDVVGRMNWLGGEGGASCAHHLRMYLKDMELSPSHGPSSGRDDDSGRCHQRGDFWDQWLNVLQTKGTEQNV</sequence>
<feature type="region of interest" description="Disordered" evidence="1">
    <location>
        <begin position="1"/>
        <end position="34"/>
    </location>
</feature>
<dbReference type="EMBL" id="BGZK01000067">
    <property type="protein sequence ID" value="GBP14855.1"/>
    <property type="molecule type" value="Genomic_DNA"/>
</dbReference>
<protein>
    <submittedName>
        <fullName evidence="2">Uncharacterized protein</fullName>
    </submittedName>
</protein>
<feature type="compositionally biased region" description="Basic and acidic residues" evidence="1">
    <location>
        <begin position="77"/>
        <end position="86"/>
    </location>
</feature>
<accession>A0A4C1TL84</accession>
<evidence type="ECO:0000313" key="2">
    <source>
        <dbReference type="EMBL" id="GBP14855.1"/>
    </source>
</evidence>
<keyword evidence="3" id="KW-1185">Reference proteome</keyword>
<comment type="caution">
    <text evidence="2">The sequence shown here is derived from an EMBL/GenBank/DDBJ whole genome shotgun (WGS) entry which is preliminary data.</text>
</comment>
<organism evidence="2 3">
    <name type="scientific">Eumeta variegata</name>
    <name type="common">Bagworm moth</name>
    <name type="synonym">Eumeta japonica</name>
    <dbReference type="NCBI Taxonomy" id="151549"/>
    <lineage>
        <taxon>Eukaryota</taxon>
        <taxon>Metazoa</taxon>
        <taxon>Ecdysozoa</taxon>
        <taxon>Arthropoda</taxon>
        <taxon>Hexapoda</taxon>
        <taxon>Insecta</taxon>
        <taxon>Pterygota</taxon>
        <taxon>Neoptera</taxon>
        <taxon>Endopterygota</taxon>
        <taxon>Lepidoptera</taxon>
        <taxon>Glossata</taxon>
        <taxon>Ditrysia</taxon>
        <taxon>Tineoidea</taxon>
        <taxon>Psychidae</taxon>
        <taxon>Oiketicinae</taxon>
        <taxon>Eumeta</taxon>
    </lineage>
</organism>